<dbReference type="GO" id="GO:0000049">
    <property type="term" value="F:tRNA binding"/>
    <property type="evidence" value="ECO:0007669"/>
    <property type="project" value="UniProtKB-UniRule"/>
</dbReference>
<dbReference type="HAMAP" id="MF_01849">
    <property type="entry name" value="RNA_methyltr_RlmN"/>
    <property type="match status" value="1"/>
</dbReference>
<comment type="cofactor">
    <cofactor evidence="12">
        <name>[4Fe-4S] cluster</name>
        <dbReference type="ChEBI" id="CHEBI:49883"/>
    </cofactor>
    <text evidence="12">Binds 1 [4Fe-4S] cluster. The cluster is coordinated with 3 cysteines and an exchangeable S-adenosyl-L-methionine.</text>
</comment>
<feature type="domain" description="Radical SAM core" evidence="13">
    <location>
        <begin position="99"/>
        <end position="325"/>
    </location>
</feature>
<dbReference type="InterPro" id="IPR048641">
    <property type="entry name" value="RlmN_N"/>
</dbReference>
<keyword evidence="2 12" id="KW-0004">4Fe-4S</keyword>
<feature type="active site" description="S-methylcysteine intermediate" evidence="12">
    <location>
        <position position="330"/>
    </location>
</feature>
<evidence type="ECO:0000256" key="1">
    <source>
        <dbReference type="ARBA" id="ARBA00004496"/>
    </source>
</evidence>
<dbReference type="SFLD" id="SFLDF00275">
    <property type="entry name" value="adenosine_C2_methyltransferase"/>
    <property type="match status" value="1"/>
</dbReference>
<dbReference type="GO" id="GO:0030488">
    <property type="term" value="P:tRNA methylation"/>
    <property type="evidence" value="ECO:0007669"/>
    <property type="project" value="UniProtKB-UniRule"/>
</dbReference>
<evidence type="ECO:0000313" key="14">
    <source>
        <dbReference type="EMBL" id="CUQ87458.1"/>
    </source>
</evidence>
<evidence type="ECO:0000256" key="3">
    <source>
        <dbReference type="ARBA" id="ARBA00022490"/>
    </source>
</evidence>
<comment type="miscellaneous">
    <text evidence="12">Reaction proceeds by a ping-pong mechanism involving intermediate methylation of a conserved cysteine residue.</text>
</comment>
<dbReference type="PROSITE" id="PS51918">
    <property type="entry name" value="RADICAL_SAM"/>
    <property type="match status" value="1"/>
</dbReference>
<dbReference type="InterPro" id="IPR004383">
    <property type="entry name" value="rRNA_lsu_MTrfase_RlmN/Cfr"/>
</dbReference>
<keyword evidence="6 12" id="KW-0808">Transferase</keyword>
<organism evidence="14 15">
    <name type="scientific">[Eubacterium] siraeum</name>
    <dbReference type="NCBI Taxonomy" id="39492"/>
    <lineage>
        <taxon>Bacteria</taxon>
        <taxon>Bacillati</taxon>
        <taxon>Bacillota</taxon>
        <taxon>Clostridia</taxon>
        <taxon>Eubacteriales</taxon>
        <taxon>Oscillospiraceae</taxon>
        <taxon>Oscillospiraceae incertae sedis</taxon>
    </lineage>
</organism>
<evidence type="ECO:0000256" key="2">
    <source>
        <dbReference type="ARBA" id="ARBA00022485"/>
    </source>
</evidence>
<feature type="binding site" evidence="12">
    <location>
        <begin position="213"/>
        <end position="215"/>
    </location>
    <ligand>
        <name>S-adenosyl-L-methionine</name>
        <dbReference type="ChEBI" id="CHEBI:59789"/>
    </ligand>
</feature>
<dbReference type="InterPro" id="IPR027492">
    <property type="entry name" value="RNA_MTrfase_RlmN"/>
</dbReference>
<keyword evidence="10 12" id="KW-0408">Iron</keyword>
<evidence type="ECO:0000256" key="8">
    <source>
        <dbReference type="ARBA" id="ARBA00022694"/>
    </source>
</evidence>
<dbReference type="OrthoDB" id="9793973at2"/>
<dbReference type="GO" id="GO:0070475">
    <property type="term" value="P:rRNA base methylation"/>
    <property type="evidence" value="ECO:0007669"/>
    <property type="project" value="UniProtKB-UniRule"/>
</dbReference>
<keyword evidence="4 12" id="KW-0698">rRNA processing</keyword>
<evidence type="ECO:0000313" key="15">
    <source>
        <dbReference type="Proteomes" id="UP000095662"/>
    </source>
</evidence>
<keyword evidence="5 12" id="KW-0489">Methyltransferase</keyword>
<dbReference type="GO" id="GO:0019843">
    <property type="term" value="F:rRNA binding"/>
    <property type="evidence" value="ECO:0007669"/>
    <property type="project" value="UniProtKB-UniRule"/>
</dbReference>
<comment type="caution">
    <text evidence="12">Lacks conserved residue(s) required for the propagation of feature annotation.</text>
</comment>
<keyword evidence="3 12" id="KW-0963">Cytoplasm</keyword>
<feature type="binding site" evidence="12">
    <location>
        <position position="120"/>
    </location>
    <ligand>
        <name>[4Fe-4S] cluster</name>
        <dbReference type="ChEBI" id="CHEBI:49883"/>
        <note>4Fe-4S-S-AdoMet</note>
    </ligand>
</feature>
<keyword evidence="8 12" id="KW-0819">tRNA processing</keyword>
<dbReference type="Gene3D" id="3.20.20.70">
    <property type="entry name" value="Aldolase class I"/>
    <property type="match status" value="1"/>
</dbReference>
<dbReference type="PIRSF" id="PIRSF006004">
    <property type="entry name" value="CHP00048"/>
    <property type="match status" value="1"/>
</dbReference>
<feature type="binding site" evidence="12">
    <location>
        <position position="289"/>
    </location>
    <ligand>
        <name>S-adenosyl-L-methionine</name>
        <dbReference type="ChEBI" id="CHEBI:59789"/>
    </ligand>
</feature>
<gene>
    <name evidence="14" type="primary">rlmN_1</name>
    <name evidence="12" type="synonym">rlmN</name>
    <name evidence="14" type="ORF">ERS852540_01502</name>
</gene>
<evidence type="ECO:0000256" key="4">
    <source>
        <dbReference type="ARBA" id="ARBA00022552"/>
    </source>
</evidence>
<dbReference type="Gene3D" id="1.10.150.530">
    <property type="match status" value="1"/>
</dbReference>
<dbReference type="SFLD" id="SFLDS00029">
    <property type="entry name" value="Radical_SAM"/>
    <property type="match status" value="1"/>
</dbReference>
<dbReference type="Proteomes" id="UP000095662">
    <property type="component" value="Unassembled WGS sequence"/>
</dbReference>
<comment type="catalytic activity">
    <reaction evidence="12">
        <text>adenosine(37) in tRNA + 2 reduced [2Fe-2S]-[ferredoxin] + 2 S-adenosyl-L-methionine = 2-methyladenosine(37) in tRNA + 5'-deoxyadenosine + L-methionine + 2 oxidized [2Fe-2S]-[ferredoxin] + S-adenosyl-L-homocysteine</text>
        <dbReference type="Rhea" id="RHEA:43332"/>
        <dbReference type="Rhea" id="RHEA-COMP:10000"/>
        <dbReference type="Rhea" id="RHEA-COMP:10001"/>
        <dbReference type="Rhea" id="RHEA-COMP:10162"/>
        <dbReference type="Rhea" id="RHEA-COMP:10485"/>
        <dbReference type="ChEBI" id="CHEBI:17319"/>
        <dbReference type="ChEBI" id="CHEBI:33737"/>
        <dbReference type="ChEBI" id="CHEBI:33738"/>
        <dbReference type="ChEBI" id="CHEBI:57844"/>
        <dbReference type="ChEBI" id="CHEBI:57856"/>
        <dbReference type="ChEBI" id="CHEBI:59789"/>
        <dbReference type="ChEBI" id="CHEBI:74411"/>
        <dbReference type="ChEBI" id="CHEBI:74497"/>
        <dbReference type="EC" id="2.1.1.192"/>
    </reaction>
</comment>
<comment type="catalytic activity">
    <reaction evidence="12">
        <text>adenosine(2503) in 23S rRNA + 2 reduced [2Fe-2S]-[ferredoxin] + 2 S-adenosyl-L-methionine = 2-methyladenosine(2503) in 23S rRNA + 5'-deoxyadenosine + L-methionine + 2 oxidized [2Fe-2S]-[ferredoxin] + S-adenosyl-L-homocysteine</text>
        <dbReference type="Rhea" id="RHEA:42916"/>
        <dbReference type="Rhea" id="RHEA-COMP:10000"/>
        <dbReference type="Rhea" id="RHEA-COMP:10001"/>
        <dbReference type="Rhea" id="RHEA-COMP:10152"/>
        <dbReference type="Rhea" id="RHEA-COMP:10282"/>
        <dbReference type="ChEBI" id="CHEBI:17319"/>
        <dbReference type="ChEBI" id="CHEBI:33737"/>
        <dbReference type="ChEBI" id="CHEBI:33738"/>
        <dbReference type="ChEBI" id="CHEBI:57844"/>
        <dbReference type="ChEBI" id="CHEBI:57856"/>
        <dbReference type="ChEBI" id="CHEBI:59789"/>
        <dbReference type="ChEBI" id="CHEBI:74411"/>
        <dbReference type="ChEBI" id="CHEBI:74497"/>
        <dbReference type="EC" id="2.1.1.192"/>
    </reaction>
</comment>
<dbReference type="GO" id="GO:0070040">
    <property type="term" value="F:rRNA (adenine(2503)-C2-)-methyltransferase activity"/>
    <property type="evidence" value="ECO:0007669"/>
    <property type="project" value="UniProtKB-UniRule"/>
</dbReference>
<dbReference type="GO" id="GO:0046872">
    <property type="term" value="F:metal ion binding"/>
    <property type="evidence" value="ECO:0007669"/>
    <property type="project" value="UniProtKB-KW"/>
</dbReference>
<dbReference type="InterPro" id="IPR058240">
    <property type="entry name" value="rSAM_sf"/>
</dbReference>
<evidence type="ECO:0000256" key="10">
    <source>
        <dbReference type="ARBA" id="ARBA00023004"/>
    </source>
</evidence>
<evidence type="ECO:0000256" key="7">
    <source>
        <dbReference type="ARBA" id="ARBA00022691"/>
    </source>
</evidence>
<dbReference type="InterPro" id="IPR040072">
    <property type="entry name" value="Methyltransferase_A"/>
</dbReference>
<feature type="binding site" evidence="12">
    <location>
        <position position="113"/>
    </location>
    <ligand>
        <name>[4Fe-4S] cluster</name>
        <dbReference type="ChEBI" id="CHEBI:49883"/>
        <note>4Fe-4S-S-AdoMet</note>
    </ligand>
</feature>
<dbReference type="AlphaFoldDB" id="A0A174ZSR3"/>
<evidence type="ECO:0000256" key="5">
    <source>
        <dbReference type="ARBA" id="ARBA00022603"/>
    </source>
</evidence>
<dbReference type="SUPFAM" id="SSF102114">
    <property type="entry name" value="Radical SAM enzymes"/>
    <property type="match status" value="1"/>
</dbReference>
<feature type="binding site" evidence="12">
    <location>
        <position position="117"/>
    </location>
    <ligand>
        <name>[4Fe-4S] cluster</name>
        <dbReference type="ChEBI" id="CHEBI:49883"/>
        <note>4Fe-4S-S-AdoMet</note>
    </ligand>
</feature>
<reference evidence="14 15" key="1">
    <citation type="submission" date="2015-09" db="EMBL/GenBank/DDBJ databases">
        <authorList>
            <consortium name="Pathogen Informatics"/>
        </authorList>
    </citation>
    <scope>NUCLEOTIDE SEQUENCE [LARGE SCALE GENOMIC DNA]</scope>
    <source>
        <strain evidence="14 15">2789STDY5834928</strain>
    </source>
</reference>
<keyword evidence="9 12" id="KW-0479">Metal-binding</keyword>
<dbReference type="EC" id="2.1.1.192" evidence="12"/>
<protein>
    <recommendedName>
        <fullName evidence="12">Probable dual-specificity RNA methyltransferase RlmN</fullName>
        <ecNumber evidence="12">2.1.1.192</ecNumber>
    </recommendedName>
    <alternativeName>
        <fullName evidence="12">23S rRNA (adenine(2503)-C(2))-methyltransferase</fullName>
    </alternativeName>
    <alternativeName>
        <fullName evidence="12">23S rRNA m2A2503 methyltransferase</fullName>
    </alternativeName>
    <alternativeName>
        <fullName evidence="12">Ribosomal RNA large subunit methyltransferase N</fullName>
    </alternativeName>
    <alternativeName>
        <fullName evidence="12">tRNA (adenine(37)-C(2))-methyltransferase</fullName>
    </alternativeName>
    <alternativeName>
        <fullName evidence="12">tRNA m2A37 methyltransferase</fullName>
    </alternativeName>
</protein>
<dbReference type="CDD" id="cd01335">
    <property type="entry name" value="Radical_SAM"/>
    <property type="match status" value="1"/>
</dbReference>
<dbReference type="NCBIfam" id="TIGR00048">
    <property type="entry name" value="rRNA_mod_RlmN"/>
    <property type="match status" value="1"/>
</dbReference>
<dbReference type="PANTHER" id="PTHR30544">
    <property type="entry name" value="23S RRNA METHYLTRANSFERASE"/>
    <property type="match status" value="1"/>
</dbReference>
<dbReference type="PANTHER" id="PTHR30544:SF5">
    <property type="entry name" value="RADICAL SAM CORE DOMAIN-CONTAINING PROTEIN"/>
    <property type="match status" value="1"/>
</dbReference>
<keyword evidence="12" id="KW-1015">Disulfide bond</keyword>
<evidence type="ECO:0000256" key="9">
    <source>
        <dbReference type="ARBA" id="ARBA00022723"/>
    </source>
</evidence>
<name>A0A174ZSR3_9FIRM</name>
<keyword evidence="7 12" id="KW-0949">S-adenosyl-L-methionine</keyword>
<evidence type="ECO:0000256" key="12">
    <source>
        <dbReference type="HAMAP-Rule" id="MF_01849"/>
    </source>
</evidence>
<sequence>MEKTDILSLSKEELEEKILAMGEKKFRAGQIYDWLHINKVEEFSKMTNLSAQLREKLDDIFWINSLKIQKRLVSDIDNTVKYLYGLSDGEKVETVLMEYKHGNSICISTQVGCKMGCKFCASTKAGFVRNLEPSEMLLQIYESERDSGRKINHVVLMGIGEPLDNFDNVVKFLRLLSAKDDMSLRHVSVSTCGLVNRIYELADLKLGITLSVSLHAPTNELRSSIMPINDRFRIEELMEACKYYFNTTGRRISYEFALIDGVNDNRQSADALLKLLKGQNCHVNLIPVNEIKEGVFKRSASVEKYKQMLIDGGLNATVRRTLGADISAACGQLRRDNK</sequence>
<dbReference type="GO" id="GO:0002935">
    <property type="term" value="F:tRNA (adenine(37)-C2)-methyltransferase activity"/>
    <property type="evidence" value="ECO:0007669"/>
    <property type="project" value="UniProtKB-UniRule"/>
</dbReference>
<dbReference type="EMBL" id="CZBY01000011">
    <property type="protein sequence ID" value="CUQ87458.1"/>
    <property type="molecule type" value="Genomic_DNA"/>
</dbReference>
<accession>A0A174ZSR3</accession>
<evidence type="ECO:0000256" key="11">
    <source>
        <dbReference type="ARBA" id="ARBA00023014"/>
    </source>
</evidence>
<feature type="binding site" evidence="12">
    <location>
        <begin position="160"/>
        <end position="161"/>
    </location>
    <ligand>
        <name>S-adenosyl-L-methionine</name>
        <dbReference type="ChEBI" id="CHEBI:59789"/>
    </ligand>
</feature>
<proteinExistence type="inferred from homology"/>
<dbReference type="FunFam" id="3.20.20.70:FF:000014">
    <property type="entry name" value="Probable dual-specificity RNA methyltransferase RlmN"/>
    <property type="match status" value="1"/>
</dbReference>
<dbReference type="Pfam" id="PF04055">
    <property type="entry name" value="Radical_SAM"/>
    <property type="match status" value="1"/>
</dbReference>
<evidence type="ECO:0000259" key="13">
    <source>
        <dbReference type="PROSITE" id="PS51918"/>
    </source>
</evidence>
<feature type="active site" description="Proton acceptor" evidence="12">
    <location>
        <position position="93"/>
    </location>
</feature>
<evidence type="ECO:0000256" key="6">
    <source>
        <dbReference type="ARBA" id="ARBA00022679"/>
    </source>
</evidence>
<comment type="function">
    <text evidence="12">Specifically methylates position 2 of adenine 2503 in 23S rRNA and position 2 of adenine 37 in tRNAs.</text>
</comment>
<keyword evidence="11 12" id="KW-0411">Iron-sulfur</keyword>
<dbReference type="GO" id="GO:0005737">
    <property type="term" value="C:cytoplasm"/>
    <property type="evidence" value="ECO:0007669"/>
    <property type="project" value="UniProtKB-SubCell"/>
</dbReference>
<dbReference type="Pfam" id="PF21016">
    <property type="entry name" value="RlmN_N"/>
    <property type="match status" value="1"/>
</dbReference>
<dbReference type="SFLD" id="SFLDG01062">
    <property type="entry name" value="methyltransferase_(Class_A)"/>
    <property type="match status" value="1"/>
</dbReference>
<feature type="binding site" evidence="12">
    <location>
        <position position="190"/>
    </location>
    <ligand>
        <name>S-adenosyl-L-methionine</name>
        <dbReference type="ChEBI" id="CHEBI:59789"/>
    </ligand>
</feature>
<dbReference type="GO" id="GO:0051539">
    <property type="term" value="F:4 iron, 4 sulfur cluster binding"/>
    <property type="evidence" value="ECO:0007669"/>
    <property type="project" value="UniProtKB-UniRule"/>
</dbReference>
<dbReference type="STRING" id="39492.ERS852540_01502"/>
<comment type="subcellular location">
    <subcellularLocation>
        <location evidence="1 12">Cytoplasm</location>
    </subcellularLocation>
</comment>
<dbReference type="InterPro" id="IPR013785">
    <property type="entry name" value="Aldolase_TIM"/>
</dbReference>
<dbReference type="InterPro" id="IPR007197">
    <property type="entry name" value="rSAM"/>
</dbReference>
<comment type="similarity">
    <text evidence="12">Belongs to the radical SAM superfamily. RlmN family.</text>
</comment>